<dbReference type="InterPro" id="IPR005471">
    <property type="entry name" value="Tscrpt_reg_IclR_N"/>
</dbReference>
<sequence length="215" mass="22618">MDSVSGVGVVDKAFVVLNVLVTRPLTLAEVVEATGIPRATCHRLLSALEHHGAVRRNDEGLYCVGPSMAGLGRAATAQFPFLRRARDVATALRDKTGESVQVFFPETDGRRCVVSLESPNGLRWIVPEGALFPISRGSAGRVLSGAKLSNGGWIESVEERVKGVASVSAPVIDGAGDIIAALSISGPLERMSRHPGAKFGAMVSRGARDLSDFVS</sequence>
<dbReference type="PANTHER" id="PTHR30136:SF39">
    <property type="entry name" value="TRANSCRIPTIONAL REGULATORY PROTEIN"/>
    <property type="match status" value="1"/>
</dbReference>
<proteinExistence type="predicted"/>
<accession>A0A6J6L886</accession>
<dbReference type="Pfam" id="PF09339">
    <property type="entry name" value="HTH_IclR"/>
    <property type="match status" value="1"/>
</dbReference>
<evidence type="ECO:0000256" key="2">
    <source>
        <dbReference type="ARBA" id="ARBA00023125"/>
    </source>
</evidence>
<evidence type="ECO:0000256" key="1">
    <source>
        <dbReference type="ARBA" id="ARBA00023015"/>
    </source>
</evidence>
<evidence type="ECO:0000313" key="6">
    <source>
        <dbReference type="EMBL" id="CAB4656639.1"/>
    </source>
</evidence>
<dbReference type="InterPro" id="IPR050707">
    <property type="entry name" value="HTH_MetabolicPath_Reg"/>
</dbReference>
<dbReference type="SMART" id="SM00346">
    <property type="entry name" value="HTH_ICLR"/>
    <property type="match status" value="1"/>
</dbReference>
<keyword evidence="1" id="KW-0805">Transcription regulation</keyword>
<dbReference type="InterPro" id="IPR029016">
    <property type="entry name" value="GAF-like_dom_sf"/>
</dbReference>
<dbReference type="SUPFAM" id="SSF46785">
    <property type="entry name" value="Winged helix' DNA-binding domain"/>
    <property type="match status" value="1"/>
</dbReference>
<dbReference type="InterPro" id="IPR036390">
    <property type="entry name" value="WH_DNA-bd_sf"/>
</dbReference>
<keyword evidence="2" id="KW-0238">DNA-binding</keyword>
<dbReference type="Gene3D" id="3.30.450.40">
    <property type="match status" value="2"/>
</dbReference>
<keyword evidence="3" id="KW-0804">Transcription</keyword>
<gene>
    <name evidence="6" type="ORF">UFOPK2214_00951</name>
</gene>
<dbReference type="PROSITE" id="PS51077">
    <property type="entry name" value="HTH_ICLR"/>
    <property type="match status" value="1"/>
</dbReference>
<dbReference type="GO" id="GO:0003700">
    <property type="term" value="F:DNA-binding transcription factor activity"/>
    <property type="evidence" value="ECO:0007669"/>
    <property type="project" value="TreeGrafter"/>
</dbReference>
<organism evidence="6">
    <name type="scientific">freshwater metagenome</name>
    <dbReference type="NCBI Taxonomy" id="449393"/>
    <lineage>
        <taxon>unclassified sequences</taxon>
        <taxon>metagenomes</taxon>
        <taxon>ecological metagenomes</taxon>
    </lineage>
</organism>
<dbReference type="Pfam" id="PF01614">
    <property type="entry name" value="IclR_C"/>
    <property type="match status" value="1"/>
</dbReference>
<feature type="domain" description="HTH iclR-type" evidence="4">
    <location>
        <begin position="7"/>
        <end position="66"/>
    </location>
</feature>
<dbReference type="SUPFAM" id="SSF55781">
    <property type="entry name" value="GAF domain-like"/>
    <property type="match status" value="1"/>
</dbReference>
<feature type="domain" description="IclR-ED" evidence="5">
    <location>
        <begin position="67"/>
        <end position="215"/>
    </location>
</feature>
<name>A0A6J6L886_9ZZZZ</name>
<dbReference type="PROSITE" id="PS51078">
    <property type="entry name" value="ICLR_ED"/>
    <property type="match status" value="1"/>
</dbReference>
<dbReference type="GO" id="GO:0003677">
    <property type="term" value="F:DNA binding"/>
    <property type="evidence" value="ECO:0007669"/>
    <property type="project" value="UniProtKB-KW"/>
</dbReference>
<reference evidence="6" key="1">
    <citation type="submission" date="2020-05" db="EMBL/GenBank/DDBJ databases">
        <authorList>
            <person name="Chiriac C."/>
            <person name="Salcher M."/>
            <person name="Ghai R."/>
            <person name="Kavagutti S V."/>
        </authorList>
    </citation>
    <scope>NUCLEOTIDE SEQUENCE</scope>
</reference>
<dbReference type="PANTHER" id="PTHR30136">
    <property type="entry name" value="HELIX-TURN-HELIX TRANSCRIPTIONAL REGULATOR, ICLR FAMILY"/>
    <property type="match status" value="1"/>
</dbReference>
<evidence type="ECO:0000259" key="5">
    <source>
        <dbReference type="PROSITE" id="PS51078"/>
    </source>
</evidence>
<evidence type="ECO:0000256" key="3">
    <source>
        <dbReference type="ARBA" id="ARBA00023163"/>
    </source>
</evidence>
<dbReference type="InterPro" id="IPR036388">
    <property type="entry name" value="WH-like_DNA-bd_sf"/>
</dbReference>
<dbReference type="GO" id="GO:0045892">
    <property type="term" value="P:negative regulation of DNA-templated transcription"/>
    <property type="evidence" value="ECO:0007669"/>
    <property type="project" value="TreeGrafter"/>
</dbReference>
<dbReference type="Gene3D" id="1.10.10.10">
    <property type="entry name" value="Winged helix-like DNA-binding domain superfamily/Winged helix DNA-binding domain"/>
    <property type="match status" value="1"/>
</dbReference>
<dbReference type="EMBL" id="CAEZWJ010000026">
    <property type="protein sequence ID" value="CAB4656639.1"/>
    <property type="molecule type" value="Genomic_DNA"/>
</dbReference>
<dbReference type="InterPro" id="IPR014757">
    <property type="entry name" value="Tscrpt_reg_IclR_C"/>
</dbReference>
<evidence type="ECO:0000259" key="4">
    <source>
        <dbReference type="PROSITE" id="PS51077"/>
    </source>
</evidence>
<protein>
    <submittedName>
        <fullName evidence="6">Unannotated protein</fullName>
    </submittedName>
</protein>
<dbReference type="AlphaFoldDB" id="A0A6J6L886"/>